<dbReference type="AlphaFoldDB" id="A0A542DFB1"/>
<dbReference type="InterPro" id="IPR036163">
    <property type="entry name" value="HMA_dom_sf"/>
</dbReference>
<dbReference type="SUPFAM" id="SSF55008">
    <property type="entry name" value="HMA, heavy metal-associated domain"/>
    <property type="match status" value="1"/>
</dbReference>
<organism evidence="2 3">
    <name type="scientific">Amycolatopsis cihanbeyliensis</name>
    <dbReference type="NCBI Taxonomy" id="1128664"/>
    <lineage>
        <taxon>Bacteria</taxon>
        <taxon>Bacillati</taxon>
        <taxon>Actinomycetota</taxon>
        <taxon>Actinomycetes</taxon>
        <taxon>Pseudonocardiales</taxon>
        <taxon>Pseudonocardiaceae</taxon>
        <taxon>Amycolatopsis</taxon>
    </lineage>
</organism>
<accession>A0A542DFB1</accession>
<evidence type="ECO:0000313" key="2">
    <source>
        <dbReference type="EMBL" id="TQJ01746.1"/>
    </source>
</evidence>
<dbReference type="GO" id="GO:0046872">
    <property type="term" value="F:metal ion binding"/>
    <property type="evidence" value="ECO:0007669"/>
    <property type="project" value="InterPro"/>
</dbReference>
<dbReference type="RefSeq" id="WP_141996567.1">
    <property type="nucleotide sequence ID" value="NZ_VFML01000001.1"/>
</dbReference>
<protein>
    <submittedName>
        <fullName evidence="2">Copper chaperone CopZ</fullName>
    </submittedName>
</protein>
<dbReference type="Pfam" id="PF00403">
    <property type="entry name" value="HMA"/>
    <property type="match status" value="1"/>
</dbReference>
<proteinExistence type="predicted"/>
<name>A0A542DFB1_AMYCI</name>
<dbReference type="EMBL" id="VFML01000001">
    <property type="protein sequence ID" value="TQJ01746.1"/>
    <property type="molecule type" value="Genomic_DNA"/>
</dbReference>
<evidence type="ECO:0000259" key="1">
    <source>
        <dbReference type="PROSITE" id="PS50846"/>
    </source>
</evidence>
<evidence type="ECO:0000313" key="3">
    <source>
        <dbReference type="Proteomes" id="UP000320876"/>
    </source>
</evidence>
<comment type="caution">
    <text evidence="2">The sequence shown here is derived from an EMBL/GenBank/DDBJ whole genome shotgun (WGS) entry which is preliminary data.</text>
</comment>
<reference evidence="2 3" key="1">
    <citation type="submission" date="2019-06" db="EMBL/GenBank/DDBJ databases">
        <title>Sequencing the genomes of 1000 actinobacteria strains.</title>
        <authorList>
            <person name="Klenk H.-P."/>
        </authorList>
    </citation>
    <scope>NUCLEOTIDE SEQUENCE [LARGE SCALE GENOMIC DNA]</scope>
    <source>
        <strain evidence="2 3">DSM 45679</strain>
    </source>
</reference>
<dbReference type="Gene3D" id="3.30.70.100">
    <property type="match status" value="1"/>
</dbReference>
<sequence length="73" mass="7796">MGRVELDVRGMECGACEQRVAAVLKRVDGVRTATADHTSGRVEVSVGAKLPGRDVQVERIEAAGFEVVEEAMP</sequence>
<dbReference type="InterPro" id="IPR006121">
    <property type="entry name" value="HMA_dom"/>
</dbReference>
<dbReference type="Proteomes" id="UP000320876">
    <property type="component" value="Unassembled WGS sequence"/>
</dbReference>
<feature type="domain" description="HMA" evidence="1">
    <location>
        <begin position="2"/>
        <end position="68"/>
    </location>
</feature>
<keyword evidence="3" id="KW-1185">Reference proteome</keyword>
<dbReference type="PROSITE" id="PS50846">
    <property type="entry name" value="HMA_2"/>
    <property type="match status" value="1"/>
</dbReference>
<gene>
    <name evidence="2" type="ORF">FB471_1455</name>
</gene>
<dbReference type="CDD" id="cd00371">
    <property type="entry name" value="HMA"/>
    <property type="match status" value="1"/>
</dbReference>
<dbReference type="OrthoDB" id="9813965at2"/>